<protein>
    <submittedName>
        <fullName evidence="2">Unannotated protein</fullName>
    </submittedName>
</protein>
<proteinExistence type="predicted"/>
<accession>A0A6J6PGW2</accession>
<name>A0A6J6PGW2_9ZZZZ</name>
<sequence>MQWGLGSLPLFNGFDVPGILKLLAGGVVLLVMAVVVFDRKDINTP</sequence>
<keyword evidence="1" id="KW-1133">Transmembrane helix</keyword>
<dbReference type="AlphaFoldDB" id="A0A6J6PGW2"/>
<gene>
    <name evidence="2" type="ORF">UFOPK2646_00185</name>
</gene>
<evidence type="ECO:0000313" key="2">
    <source>
        <dbReference type="EMBL" id="CAB4696025.1"/>
    </source>
</evidence>
<reference evidence="2" key="1">
    <citation type="submission" date="2020-05" db="EMBL/GenBank/DDBJ databases">
        <authorList>
            <person name="Chiriac C."/>
            <person name="Salcher M."/>
            <person name="Ghai R."/>
            <person name="Kavagutti S V."/>
        </authorList>
    </citation>
    <scope>NUCLEOTIDE SEQUENCE</scope>
</reference>
<evidence type="ECO:0000256" key="1">
    <source>
        <dbReference type="SAM" id="Phobius"/>
    </source>
</evidence>
<organism evidence="2">
    <name type="scientific">freshwater metagenome</name>
    <dbReference type="NCBI Taxonomy" id="449393"/>
    <lineage>
        <taxon>unclassified sequences</taxon>
        <taxon>metagenomes</taxon>
        <taxon>ecological metagenomes</taxon>
    </lineage>
</organism>
<keyword evidence="1" id="KW-0812">Transmembrane</keyword>
<dbReference type="EMBL" id="CAEZYB010000011">
    <property type="protein sequence ID" value="CAB4696025.1"/>
    <property type="molecule type" value="Genomic_DNA"/>
</dbReference>
<keyword evidence="1" id="KW-0472">Membrane</keyword>
<feature type="transmembrane region" description="Helical" evidence="1">
    <location>
        <begin position="18"/>
        <end position="37"/>
    </location>
</feature>